<protein>
    <submittedName>
        <fullName evidence="5">Putative SWI/SNF related protein</fullName>
    </submittedName>
</protein>
<evidence type="ECO:0000256" key="3">
    <source>
        <dbReference type="SAM" id="MobiDB-lite"/>
    </source>
</evidence>
<dbReference type="SMART" id="SM00490">
    <property type="entry name" value="HELICc"/>
    <property type="match status" value="1"/>
</dbReference>
<dbReference type="Gene3D" id="3.40.50.300">
    <property type="entry name" value="P-loop containing nucleotide triphosphate hydrolases"/>
    <property type="match status" value="1"/>
</dbReference>
<evidence type="ECO:0000256" key="2">
    <source>
        <dbReference type="ARBA" id="ARBA00023242"/>
    </source>
</evidence>
<dbReference type="GO" id="GO:0016787">
    <property type="term" value="F:hydrolase activity"/>
    <property type="evidence" value="ECO:0007669"/>
    <property type="project" value="UniProtKB-KW"/>
</dbReference>
<feature type="region of interest" description="Disordered" evidence="3">
    <location>
        <begin position="531"/>
        <end position="578"/>
    </location>
</feature>
<dbReference type="InterPro" id="IPR001650">
    <property type="entry name" value="Helicase_C-like"/>
</dbReference>
<keyword evidence="2" id="KW-0539">Nucleus</keyword>
<sequence>MQLRKCCNHPYLFKGAEPGPPYTTGDHLIESAGKMVLLDKLLPKLKARSSRVLIFSQMTRLLDILEDYLMYKGYQYCRIDGSTGGDDCDAFIEAFNKPESEKFIFLLSTRAGGLGINLTTADIVIIYDSDWNPQVDLQAQDRAHRIGQKKEVQVFRFCTEDTIEEKVIERAYKKLVLDALVIQQAINKDELLQMARFGAERIFSSKDSTITNEDIDLIIARGEKATSKLEAKMKKFTQDATKFKIDDTAQLYDFDDRRDEDKLGFKKLETDNLIAPPRRERKINYSENEYFKHAFRKGAPAKPREPRIPQMKNLYAFPITHLSLNIIRHDFQFFNMKRLDDLYKKEAKHLAQMKQKKGRIGDGDDEDQLEPLTEEKEEKEKLLKEIYFYEGPANAGFRCISRRNNYKAALRQKSYERIIKNIEKGESKISRKDVIMKSIEKKLNRYEDPWSDLKIQYGQNNGKQLYSEQCDRFMLCMVHKLGYGNWDKLKIAFRVSPSFRLDWFVKSRTADELSKRFDTLIRLVEKENQVYDEHERQSRKDNENMISPSKRPSTGGAGFDTPIQSSSKRGLRDGSAAS</sequence>
<dbReference type="EMBL" id="EU730899">
    <property type="protein sequence ID" value="ACF22729.1"/>
    <property type="molecule type" value="Genomic_DNA"/>
</dbReference>
<proteinExistence type="predicted"/>
<dbReference type="PROSITE" id="PS51194">
    <property type="entry name" value="HELICASE_CTER"/>
    <property type="match status" value="1"/>
</dbReference>
<dbReference type="CDD" id="cd18793">
    <property type="entry name" value="SF2_C_SNF"/>
    <property type="match status" value="1"/>
</dbReference>
<reference evidence="5" key="1">
    <citation type="journal article" date="2009" name="Plant Mol. Biol.">
        <title>Structural characterization of Brachypodium genome and its syntenic relationship with rice and wheat.</title>
        <authorList>
            <person name="Huo N."/>
            <person name="Vogel J.P."/>
            <person name="Lazo G.R."/>
            <person name="You F.M."/>
            <person name="Ma Y."/>
            <person name="McMahon S."/>
            <person name="Dvorak J."/>
            <person name="Anderson O.D."/>
            <person name="Luo M.C."/>
            <person name="Gu Y.Q."/>
        </authorList>
    </citation>
    <scope>NUCLEOTIDE SEQUENCE</scope>
</reference>
<organism evidence="5">
    <name type="scientific">Brachypodium distachyon</name>
    <name type="common">Purple false brome</name>
    <name type="synonym">Trachynia distachya</name>
    <dbReference type="NCBI Taxonomy" id="15368"/>
    <lineage>
        <taxon>Eukaryota</taxon>
        <taxon>Viridiplantae</taxon>
        <taxon>Streptophyta</taxon>
        <taxon>Embryophyta</taxon>
        <taxon>Tracheophyta</taxon>
        <taxon>Spermatophyta</taxon>
        <taxon>Magnoliopsida</taxon>
        <taxon>Liliopsida</taxon>
        <taxon>Poales</taxon>
        <taxon>Poaceae</taxon>
        <taxon>BOP clade</taxon>
        <taxon>Pooideae</taxon>
        <taxon>Stipodae</taxon>
        <taxon>Brachypodieae</taxon>
        <taxon>Brachypodium</taxon>
    </lineage>
</organism>
<dbReference type="SUPFAM" id="SSF46689">
    <property type="entry name" value="Homeodomain-like"/>
    <property type="match status" value="1"/>
</dbReference>
<dbReference type="InterPro" id="IPR027417">
    <property type="entry name" value="P-loop_NTPase"/>
</dbReference>
<evidence type="ECO:0000313" key="5">
    <source>
        <dbReference type="EMBL" id="ACF22729.1"/>
    </source>
</evidence>
<feature type="compositionally biased region" description="Basic and acidic residues" evidence="3">
    <location>
        <begin position="531"/>
        <end position="543"/>
    </location>
</feature>
<dbReference type="PANTHER" id="PTHR45623">
    <property type="entry name" value="CHROMODOMAIN-HELICASE-DNA-BINDING PROTEIN 3-RELATED-RELATED"/>
    <property type="match status" value="1"/>
</dbReference>
<dbReference type="InterPro" id="IPR036306">
    <property type="entry name" value="ISWI_HAND-dom_sf"/>
</dbReference>
<keyword evidence="1" id="KW-0378">Hydrolase</keyword>
<dbReference type="GO" id="GO:0003677">
    <property type="term" value="F:DNA binding"/>
    <property type="evidence" value="ECO:0007669"/>
    <property type="project" value="InterPro"/>
</dbReference>
<dbReference type="Pfam" id="PF09111">
    <property type="entry name" value="SLIDE"/>
    <property type="match status" value="1"/>
</dbReference>
<dbReference type="InterPro" id="IPR049730">
    <property type="entry name" value="SNF2/RAD54-like_C"/>
</dbReference>
<dbReference type="Pfam" id="PF00271">
    <property type="entry name" value="Helicase_C"/>
    <property type="match status" value="1"/>
</dbReference>
<evidence type="ECO:0000259" key="4">
    <source>
        <dbReference type="PROSITE" id="PS51194"/>
    </source>
</evidence>
<dbReference type="GO" id="GO:0006338">
    <property type="term" value="P:chromatin remodeling"/>
    <property type="evidence" value="ECO:0007669"/>
    <property type="project" value="InterPro"/>
</dbReference>
<dbReference type="SUPFAM" id="SSF52540">
    <property type="entry name" value="P-loop containing nucleoside triphosphate hydrolases"/>
    <property type="match status" value="1"/>
</dbReference>
<dbReference type="InterPro" id="IPR009057">
    <property type="entry name" value="Homeodomain-like_sf"/>
</dbReference>
<dbReference type="PANTHER" id="PTHR45623:SF49">
    <property type="entry name" value="SWI_SNF-RELATED MATRIX-ASSOCIATED ACTIN-DEPENDENT REGULATOR OF CHROMATIN SUBFAMILY A MEMBER 5"/>
    <property type="match status" value="1"/>
</dbReference>
<accession>C3SA95</accession>
<feature type="region of interest" description="Disordered" evidence="3">
    <location>
        <begin position="354"/>
        <end position="375"/>
    </location>
</feature>
<dbReference type="AlphaFoldDB" id="C3SA95"/>
<dbReference type="InterPro" id="IPR015195">
    <property type="entry name" value="SLIDE"/>
</dbReference>
<evidence type="ECO:0000256" key="1">
    <source>
        <dbReference type="ARBA" id="ARBA00022801"/>
    </source>
</evidence>
<dbReference type="GO" id="GO:0031491">
    <property type="term" value="F:nucleosome binding"/>
    <property type="evidence" value="ECO:0007669"/>
    <property type="project" value="InterPro"/>
</dbReference>
<dbReference type="SUPFAM" id="SSF101224">
    <property type="entry name" value="HAND domain of the nucleosome remodeling ATPase ISWI"/>
    <property type="match status" value="1"/>
</dbReference>
<dbReference type="Gene3D" id="1.10.10.60">
    <property type="entry name" value="Homeodomain-like"/>
    <property type="match status" value="1"/>
</dbReference>
<name>C3SA95_BRADI</name>
<dbReference type="GO" id="GO:0005634">
    <property type="term" value="C:nucleus"/>
    <property type="evidence" value="ECO:0007669"/>
    <property type="project" value="InterPro"/>
</dbReference>
<feature type="domain" description="Helicase C-terminal" evidence="4">
    <location>
        <begin position="37"/>
        <end position="188"/>
    </location>
</feature>
<dbReference type="Gene3D" id="1.10.1040.30">
    <property type="entry name" value="ISWI, HAND domain"/>
    <property type="match status" value="1"/>
</dbReference>